<dbReference type="GO" id="GO:0005975">
    <property type="term" value="P:carbohydrate metabolic process"/>
    <property type="evidence" value="ECO:0007669"/>
    <property type="project" value="InterPro"/>
</dbReference>
<dbReference type="NCBIfam" id="NF011080">
    <property type="entry name" value="PRK14508.1-3"/>
    <property type="match status" value="1"/>
</dbReference>
<reference evidence="11 12" key="1">
    <citation type="submission" date="2020-01" db="EMBL/GenBank/DDBJ databases">
        <title>Genome sequence of Desulfovibrio aerotolerans DSM 16695(T).</title>
        <authorList>
            <person name="Karnachuk O."/>
            <person name="Avakyan M."/>
            <person name="Mardanov A."/>
            <person name="Kadnikov V."/>
            <person name="Ravin N."/>
        </authorList>
    </citation>
    <scope>NUCLEOTIDE SEQUENCE [LARGE SCALE GENOMIC DNA]</scope>
    <source>
        <strain evidence="11 12">DSM 16695</strain>
    </source>
</reference>
<dbReference type="EC" id="2.4.1.25" evidence="3 10"/>
<comment type="catalytic activity">
    <reaction evidence="1 10">
        <text>Transfers a segment of a (1-&gt;4)-alpha-D-glucan to a new position in an acceptor, which may be glucose or a (1-&gt;4)-alpha-D-glucan.</text>
        <dbReference type="EC" id="2.4.1.25"/>
    </reaction>
</comment>
<protein>
    <recommendedName>
        <fullName evidence="4 10">4-alpha-glucanotransferase</fullName>
        <ecNumber evidence="3 10">2.4.1.25</ecNumber>
    </recommendedName>
    <alternativeName>
        <fullName evidence="8 10">Amylomaltase</fullName>
    </alternativeName>
    <alternativeName>
        <fullName evidence="9 10">Disproportionating enzyme</fullName>
    </alternativeName>
</protein>
<dbReference type="EMBL" id="WVUD01000004">
    <property type="protein sequence ID" value="MYL82267.1"/>
    <property type="molecule type" value="Genomic_DNA"/>
</dbReference>
<gene>
    <name evidence="11" type="primary">malQ</name>
    <name evidence="11" type="ORF">GTA51_03830</name>
</gene>
<sequence length="501" mass="55375">MQRRASGVLMHITSLPSRFGIGDFGPGARAFARFLAQAAQSYWQILPLTPTSTFIGNSPYSSDSAFAVNPLLISPEDLAAAGWVTAEAVAAAVVGGNPAVADYEQAQIKKDALLRLAFGNNRERLGQDAGFTVFCREEAGWLEDYALFRAAKREQGEAGFADWPRDLRDREPGALAALAGRLGEEIEYVRFVQYLAAGQWKALRAELRQSDIQVIGDMPIYVTEDSADVWANPGLFKLGDDKRPVLVAGVPPDYFSETGQRWGNPVYAWPAHEATGFAWWLRRMERTLALYDIVRLDHFRGFEAYWEIAASEETAVRGEWVKAPGEALFKALTRRFPALPIIAEDLGVITAEVRELMQAFNFPGMRVLQFAFGPGIAENRDAPHNYSHNSVAYTGTHDNNTSLGWARSESGSEAMDALYAYLGRQIPHEEVPWELLRLVMTSAASKVIVPLQDVLCLGEGARMNMPSVAQGNWCWRAVADQFEPAVAARLRAMTGIFGRNH</sequence>
<proteinExistence type="inferred from homology"/>
<dbReference type="Pfam" id="PF02446">
    <property type="entry name" value="Glyco_hydro_77"/>
    <property type="match status" value="1"/>
</dbReference>
<comment type="caution">
    <text evidence="11">The sequence shown here is derived from an EMBL/GenBank/DDBJ whole genome shotgun (WGS) entry which is preliminary data.</text>
</comment>
<dbReference type="Gene3D" id="3.20.20.80">
    <property type="entry name" value="Glycosidases"/>
    <property type="match status" value="1"/>
</dbReference>
<keyword evidence="12" id="KW-1185">Reference proteome</keyword>
<dbReference type="InterPro" id="IPR017853">
    <property type="entry name" value="GH"/>
</dbReference>
<name>A0A7C9IRR7_9BACT</name>
<keyword evidence="6 10" id="KW-0808">Transferase</keyword>
<evidence type="ECO:0000256" key="2">
    <source>
        <dbReference type="ARBA" id="ARBA00005684"/>
    </source>
</evidence>
<accession>A0A7C9IRR7</accession>
<dbReference type="PANTHER" id="PTHR32438:SF5">
    <property type="entry name" value="4-ALPHA-GLUCANOTRANSFERASE DPE1, CHLOROPLASTIC_AMYLOPLASTIC"/>
    <property type="match status" value="1"/>
</dbReference>
<dbReference type="AlphaFoldDB" id="A0A7C9IRR7"/>
<comment type="similarity">
    <text evidence="2 10">Belongs to the disproportionating enzyme family.</text>
</comment>
<dbReference type="OrthoDB" id="9761577at2"/>
<dbReference type="SUPFAM" id="SSF51445">
    <property type="entry name" value="(Trans)glycosidases"/>
    <property type="match status" value="1"/>
</dbReference>
<evidence type="ECO:0000256" key="3">
    <source>
        <dbReference type="ARBA" id="ARBA00012560"/>
    </source>
</evidence>
<evidence type="ECO:0000256" key="1">
    <source>
        <dbReference type="ARBA" id="ARBA00000439"/>
    </source>
</evidence>
<dbReference type="RefSeq" id="WP_160958840.1">
    <property type="nucleotide sequence ID" value="NZ_WVUD01000004.1"/>
</dbReference>
<evidence type="ECO:0000313" key="11">
    <source>
        <dbReference type="EMBL" id="MYL82267.1"/>
    </source>
</evidence>
<evidence type="ECO:0000256" key="8">
    <source>
        <dbReference type="ARBA" id="ARBA00031423"/>
    </source>
</evidence>
<evidence type="ECO:0000256" key="6">
    <source>
        <dbReference type="ARBA" id="ARBA00022679"/>
    </source>
</evidence>
<evidence type="ECO:0000256" key="7">
    <source>
        <dbReference type="ARBA" id="ARBA00023277"/>
    </source>
</evidence>
<dbReference type="GO" id="GO:0004134">
    <property type="term" value="F:4-alpha-glucanotransferase activity"/>
    <property type="evidence" value="ECO:0007669"/>
    <property type="project" value="UniProtKB-EC"/>
</dbReference>
<keyword evidence="7 10" id="KW-0119">Carbohydrate metabolism</keyword>
<keyword evidence="5 10" id="KW-0328">Glycosyltransferase</keyword>
<evidence type="ECO:0000256" key="9">
    <source>
        <dbReference type="ARBA" id="ARBA00031501"/>
    </source>
</evidence>
<evidence type="ECO:0000256" key="10">
    <source>
        <dbReference type="RuleBase" id="RU361207"/>
    </source>
</evidence>
<organism evidence="11 12">
    <name type="scientific">Solidesulfovibrio aerotolerans</name>
    <dbReference type="NCBI Taxonomy" id="295255"/>
    <lineage>
        <taxon>Bacteria</taxon>
        <taxon>Pseudomonadati</taxon>
        <taxon>Thermodesulfobacteriota</taxon>
        <taxon>Desulfovibrionia</taxon>
        <taxon>Desulfovibrionales</taxon>
        <taxon>Desulfovibrionaceae</taxon>
        <taxon>Solidesulfovibrio</taxon>
    </lineage>
</organism>
<dbReference type="NCBIfam" id="TIGR00217">
    <property type="entry name" value="malQ"/>
    <property type="match status" value="1"/>
</dbReference>
<evidence type="ECO:0000313" key="12">
    <source>
        <dbReference type="Proteomes" id="UP000482487"/>
    </source>
</evidence>
<dbReference type="InterPro" id="IPR003385">
    <property type="entry name" value="Glyco_hydro_77"/>
</dbReference>
<dbReference type="Proteomes" id="UP000482487">
    <property type="component" value="Unassembled WGS sequence"/>
</dbReference>
<dbReference type="PANTHER" id="PTHR32438">
    <property type="entry name" value="4-ALPHA-GLUCANOTRANSFERASE DPE1, CHLOROPLASTIC/AMYLOPLASTIC"/>
    <property type="match status" value="1"/>
</dbReference>
<evidence type="ECO:0000256" key="5">
    <source>
        <dbReference type="ARBA" id="ARBA00022676"/>
    </source>
</evidence>
<evidence type="ECO:0000256" key="4">
    <source>
        <dbReference type="ARBA" id="ARBA00020295"/>
    </source>
</evidence>